<sequence length="60" mass="6978">MSPLFVSEVAPSKIVLVMNLEPQKVTHGPILHSQRQPIVNPRSWLENNFEAELFLWQFSF</sequence>
<proteinExistence type="predicted"/>
<reference evidence="1" key="1">
    <citation type="submission" date="2018-02" db="EMBL/GenBank/DDBJ databases">
        <title>Rhizophora mucronata_Transcriptome.</title>
        <authorList>
            <person name="Meera S.P."/>
            <person name="Sreeshan A."/>
            <person name="Augustine A."/>
        </authorList>
    </citation>
    <scope>NUCLEOTIDE SEQUENCE</scope>
    <source>
        <tissue evidence="1">Leaf</tissue>
    </source>
</reference>
<protein>
    <submittedName>
        <fullName evidence="1">Uncharacterized protein</fullName>
    </submittedName>
</protein>
<accession>A0A2P2QJN0</accession>
<organism evidence="1">
    <name type="scientific">Rhizophora mucronata</name>
    <name type="common">Asiatic mangrove</name>
    <dbReference type="NCBI Taxonomy" id="61149"/>
    <lineage>
        <taxon>Eukaryota</taxon>
        <taxon>Viridiplantae</taxon>
        <taxon>Streptophyta</taxon>
        <taxon>Embryophyta</taxon>
        <taxon>Tracheophyta</taxon>
        <taxon>Spermatophyta</taxon>
        <taxon>Magnoliopsida</taxon>
        <taxon>eudicotyledons</taxon>
        <taxon>Gunneridae</taxon>
        <taxon>Pentapetalae</taxon>
        <taxon>rosids</taxon>
        <taxon>fabids</taxon>
        <taxon>Malpighiales</taxon>
        <taxon>Rhizophoraceae</taxon>
        <taxon>Rhizophora</taxon>
    </lineage>
</organism>
<evidence type="ECO:0000313" key="1">
    <source>
        <dbReference type="EMBL" id="MBX67171.1"/>
    </source>
</evidence>
<dbReference type="AlphaFoldDB" id="A0A2P2QJN0"/>
<dbReference type="EMBL" id="GGEC01086687">
    <property type="protein sequence ID" value="MBX67171.1"/>
    <property type="molecule type" value="Transcribed_RNA"/>
</dbReference>
<name>A0A2P2QJN0_RHIMU</name>